<dbReference type="EMBL" id="JAPWIE010000002">
    <property type="protein sequence ID" value="MCZ4549760.1"/>
    <property type="molecule type" value="Genomic_DNA"/>
</dbReference>
<evidence type="ECO:0000259" key="3">
    <source>
        <dbReference type="Pfam" id="PF20568"/>
    </source>
</evidence>
<keyword evidence="2" id="KW-1133">Transmembrane helix</keyword>
<feature type="compositionally biased region" description="Low complexity" evidence="1">
    <location>
        <begin position="349"/>
        <end position="369"/>
    </location>
</feature>
<evidence type="ECO:0000313" key="4">
    <source>
        <dbReference type="EMBL" id="MCZ4549760.1"/>
    </source>
</evidence>
<feature type="compositionally biased region" description="Low complexity" evidence="1">
    <location>
        <begin position="376"/>
        <end position="398"/>
    </location>
</feature>
<sequence length="535" mass="53837">MSYPYGTYPTQPINPSPKSNRTIVLVLAVVAALLLSVLGVASVVMFTGSGKTQATPAPELVLESASSVSNAPFSPTVALTNRPLDQGVRNVVARGSATPLGQVVDGTAPGLYASSNEPPCDTAALANHLLSNPATARVWAGVFGITVDQIPYYLDTLTPVVLGNDTRVTNHTYSSRGANPYQSVLQAGTPVLIDAYGVPRVQCSCGNPLAPPASTPLAGYRTVNAPWPGYATREVVYVDYHNHHTTVINNTTTVVAGPETVAPPQLTLIDLNTLVPFLRTAGGILDTTGLPPMVGTLPTPAQMNVPFTTDDPVLQEANGVQADGQPAENVLRQAQESTGTTESSATDTAAGPLGSSSQSSPGATAESPAVAPPAPDASASAAAPAPAAPEAPVGATPAAPAPPSPTQFVGSGDVISSLSFSDAGAVTTCTADDPGTSPVDLSCTDGLTRTVLSSNLQSSAVASATDSAGVWTVSLIGASGPQSVAVTSATWTTTPTTTVAPPATQTPTAEPEPAVTEEPTATETTTTTTSSPAAG</sequence>
<dbReference type="InterPro" id="IPR046704">
    <property type="entry name" value="DUF6777"/>
</dbReference>
<accession>A0ABT4MSV9</accession>
<keyword evidence="2" id="KW-0812">Transmembrane</keyword>
<reference evidence="4" key="1">
    <citation type="submission" date="2022-12" db="EMBL/GenBank/DDBJ databases">
        <authorList>
            <person name="Krivoruchko A.V."/>
            <person name="Elkin A."/>
        </authorList>
    </citation>
    <scope>NUCLEOTIDE SEQUENCE</scope>
    <source>
        <strain evidence="4">IEGM 1388</strain>
    </source>
</reference>
<proteinExistence type="predicted"/>
<protein>
    <recommendedName>
        <fullName evidence="3">DUF6777 domain-containing protein</fullName>
    </recommendedName>
</protein>
<dbReference type="RefSeq" id="WP_084839571.1">
    <property type="nucleotide sequence ID" value="NZ_JAPWIE010000002.1"/>
</dbReference>
<feature type="compositionally biased region" description="Polar residues" evidence="1">
    <location>
        <begin position="333"/>
        <end position="347"/>
    </location>
</feature>
<keyword evidence="5" id="KW-1185">Reference proteome</keyword>
<feature type="region of interest" description="Disordered" evidence="1">
    <location>
        <begin position="333"/>
        <end position="410"/>
    </location>
</feature>
<feature type="transmembrane region" description="Helical" evidence="2">
    <location>
        <begin position="23"/>
        <end position="46"/>
    </location>
</feature>
<evidence type="ECO:0000256" key="1">
    <source>
        <dbReference type="SAM" id="MobiDB-lite"/>
    </source>
</evidence>
<evidence type="ECO:0000256" key="2">
    <source>
        <dbReference type="SAM" id="Phobius"/>
    </source>
</evidence>
<keyword evidence="2" id="KW-0472">Membrane</keyword>
<organism evidence="4 5">
    <name type="scientific">Gordonia rubripertincta</name>
    <name type="common">Rhodococcus corallinus</name>
    <dbReference type="NCBI Taxonomy" id="36822"/>
    <lineage>
        <taxon>Bacteria</taxon>
        <taxon>Bacillati</taxon>
        <taxon>Actinomycetota</taxon>
        <taxon>Actinomycetes</taxon>
        <taxon>Mycobacteriales</taxon>
        <taxon>Gordoniaceae</taxon>
        <taxon>Gordonia</taxon>
    </lineage>
</organism>
<dbReference type="Pfam" id="PF20568">
    <property type="entry name" value="DUF6777"/>
    <property type="match status" value="1"/>
</dbReference>
<feature type="region of interest" description="Disordered" evidence="1">
    <location>
        <begin position="494"/>
        <end position="535"/>
    </location>
</feature>
<evidence type="ECO:0000313" key="5">
    <source>
        <dbReference type="Proteomes" id="UP001067235"/>
    </source>
</evidence>
<name>A0ABT4MSV9_GORRU</name>
<feature type="domain" description="DUF6777" evidence="3">
    <location>
        <begin position="103"/>
        <end position="246"/>
    </location>
</feature>
<dbReference type="Proteomes" id="UP001067235">
    <property type="component" value="Unassembled WGS sequence"/>
</dbReference>
<gene>
    <name evidence="4" type="ORF">O4213_07190</name>
</gene>
<comment type="caution">
    <text evidence="4">The sequence shown here is derived from an EMBL/GenBank/DDBJ whole genome shotgun (WGS) entry which is preliminary data.</text>
</comment>